<protein>
    <submittedName>
        <fullName evidence="1">Uncharacterized protein</fullName>
    </submittedName>
</protein>
<dbReference type="EMBL" id="OZ034820">
    <property type="protein sequence ID" value="CAL1400254.1"/>
    <property type="molecule type" value="Genomic_DNA"/>
</dbReference>
<dbReference type="AlphaFoldDB" id="A0AAV2FQR0"/>
<evidence type="ECO:0000313" key="1">
    <source>
        <dbReference type="EMBL" id="CAL1400254.1"/>
    </source>
</evidence>
<reference evidence="1 2" key="1">
    <citation type="submission" date="2024-04" db="EMBL/GenBank/DDBJ databases">
        <authorList>
            <person name="Fracassetti M."/>
        </authorList>
    </citation>
    <scope>NUCLEOTIDE SEQUENCE [LARGE SCALE GENOMIC DNA]</scope>
</reference>
<name>A0AAV2FQR0_9ROSI</name>
<organism evidence="1 2">
    <name type="scientific">Linum trigynum</name>
    <dbReference type="NCBI Taxonomy" id="586398"/>
    <lineage>
        <taxon>Eukaryota</taxon>
        <taxon>Viridiplantae</taxon>
        <taxon>Streptophyta</taxon>
        <taxon>Embryophyta</taxon>
        <taxon>Tracheophyta</taxon>
        <taxon>Spermatophyta</taxon>
        <taxon>Magnoliopsida</taxon>
        <taxon>eudicotyledons</taxon>
        <taxon>Gunneridae</taxon>
        <taxon>Pentapetalae</taxon>
        <taxon>rosids</taxon>
        <taxon>fabids</taxon>
        <taxon>Malpighiales</taxon>
        <taxon>Linaceae</taxon>
        <taxon>Linum</taxon>
    </lineage>
</organism>
<accession>A0AAV2FQR0</accession>
<evidence type="ECO:0000313" key="2">
    <source>
        <dbReference type="Proteomes" id="UP001497516"/>
    </source>
</evidence>
<proteinExistence type="predicted"/>
<sequence length="196" mass="23562">MREEKQENPFYDLAWNIALQTVLEDTNGKVREEREEERRKFMEEEVKIEEREDLDCFQGEEIVEAGREVEEKGASVSKMRTRSRWMKHPRVTSVTNAFYPTFTRFSRRTHLRLFAKPRTNHRQSLLVDAMEVSMIYYMVWGKEKEEEKKKRSRGWRLEATQVREPSIMDSFNACDLILHLNDENLKFKKGFGWTET</sequence>
<gene>
    <name evidence="1" type="ORF">LTRI10_LOCUS40395</name>
</gene>
<dbReference type="Proteomes" id="UP001497516">
    <property type="component" value="Chromosome 7"/>
</dbReference>
<keyword evidence="2" id="KW-1185">Reference proteome</keyword>